<feature type="domain" description="SRCR" evidence="10">
    <location>
        <begin position="74"/>
        <end position="159"/>
    </location>
</feature>
<dbReference type="Gene3D" id="4.10.400.10">
    <property type="entry name" value="Low-density Lipoprotein Receptor"/>
    <property type="match status" value="2"/>
</dbReference>
<comment type="caution">
    <text evidence="11">The sequence shown here is derived from an EMBL/GenBank/DDBJ whole genome shotgun (WGS) entry which is preliminary data.</text>
</comment>
<keyword evidence="12" id="KW-1185">Reference proteome</keyword>
<dbReference type="PRINTS" id="PR00722">
    <property type="entry name" value="CHYMOTRYPSIN"/>
</dbReference>
<dbReference type="FunFam" id="2.40.10.10:FF:000068">
    <property type="entry name" value="transmembrane protease serine 2"/>
    <property type="match status" value="1"/>
</dbReference>
<feature type="domain" description="Peptidase S1" evidence="9">
    <location>
        <begin position="274"/>
        <end position="522"/>
    </location>
</feature>
<feature type="disulfide bond" evidence="7">
    <location>
        <begin position="119"/>
        <end position="129"/>
    </location>
</feature>
<dbReference type="Proteomes" id="UP000823561">
    <property type="component" value="Chromosome 24"/>
</dbReference>
<name>A0AAV6FCZ1_9TELE</name>
<dbReference type="Gene3D" id="2.40.10.10">
    <property type="entry name" value="Trypsin-like serine proteases"/>
    <property type="match status" value="1"/>
</dbReference>
<dbReference type="PROSITE" id="PS50287">
    <property type="entry name" value="SRCR_2"/>
    <property type="match status" value="1"/>
</dbReference>
<evidence type="ECO:0000256" key="3">
    <source>
        <dbReference type="ARBA" id="ARBA00022825"/>
    </source>
</evidence>
<dbReference type="AlphaFoldDB" id="A0AAV6FCZ1"/>
<evidence type="ECO:0000259" key="9">
    <source>
        <dbReference type="PROSITE" id="PS50240"/>
    </source>
</evidence>
<dbReference type="InterPro" id="IPR001254">
    <property type="entry name" value="Trypsin_dom"/>
</dbReference>
<dbReference type="InterPro" id="IPR036772">
    <property type="entry name" value="SRCR-like_dom_sf"/>
</dbReference>
<dbReference type="Pfam" id="PF00089">
    <property type="entry name" value="Trypsin"/>
    <property type="match status" value="1"/>
</dbReference>
<dbReference type="SUPFAM" id="SSF57424">
    <property type="entry name" value="LDL receptor-like module"/>
    <property type="match status" value="2"/>
</dbReference>
<dbReference type="GO" id="GO:0016020">
    <property type="term" value="C:membrane"/>
    <property type="evidence" value="ECO:0007669"/>
    <property type="project" value="InterPro"/>
</dbReference>
<evidence type="ECO:0000313" key="12">
    <source>
        <dbReference type="Proteomes" id="UP000823561"/>
    </source>
</evidence>
<dbReference type="InterPro" id="IPR018114">
    <property type="entry name" value="TRYPSIN_HIS"/>
</dbReference>
<dbReference type="InterPro" id="IPR009003">
    <property type="entry name" value="Peptidase_S1_PA"/>
</dbReference>
<evidence type="ECO:0000256" key="6">
    <source>
        <dbReference type="PROSITE-ProRule" id="PRU00124"/>
    </source>
</evidence>
<evidence type="ECO:0000256" key="4">
    <source>
        <dbReference type="ARBA" id="ARBA00023157"/>
    </source>
</evidence>
<dbReference type="GO" id="GO:0004252">
    <property type="term" value="F:serine-type endopeptidase activity"/>
    <property type="evidence" value="ECO:0007669"/>
    <property type="project" value="InterPro"/>
</dbReference>
<dbReference type="PANTHER" id="PTHR24252:SF7">
    <property type="entry name" value="HYALIN"/>
    <property type="match status" value="1"/>
</dbReference>
<feature type="disulfide bond" evidence="6">
    <location>
        <begin position="162"/>
        <end position="180"/>
    </location>
</feature>
<feature type="disulfide bond" evidence="6">
    <location>
        <begin position="174"/>
        <end position="189"/>
    </location>
</feature>
<comment type="caution">
    <text evidence="7">Lacks conserved residue(s) required for the propagation of feature annotation.</text>
</comment>
<evidence type="ECO:0000256" key="2">
    <source>
        <dbReference type="ARBA" id="ARBA00022801"/>
    </source>
</evidence>
<keyword evidence="2 8" id="KW-0378">Hydrolase</keyword>
<sequence>MWPAIVVHHGEPRAHCTSTGSDNGSEDFIPIPKSSEGAVVLPIEVSDNVFSTSLKTNKQVIKVTLPSISKNVLVCGKDWDMAAANVMCRQKTGRGGIMSFSEVQSEDTSLPDVCVRVQCTGHEYSLAECNIYGDMKPLTSQHSVATVHCATEDADSTCEFKCANGRCVKLDNTCDGINHCGDSSDEMCCKACRRYGSHCQSNVCIPPHAVGDGIRDCLGGDDELNTINPPTEPVISAPKEDIKGLCDSLEVLECGVPNPSATIDFHGRTRRKRIVGGAPTEPTQIPWQVAILERGQIECGGVYLGGCWVLTAAHCVRREPEAYQLKFSLWHRRRLQPTSDVAVLEQVLVHPGYDASTHSNDIALLQLKSPRFSSECAPSRNPAIRPVCVTWSSQQFHPGHACSISGWGHTTYGRLPDVLHWANVTLLDNCKSDHRESYQEGEMCAGDVEGSVDSCQGDSGGPLVCQDPSGASYVWGMIVHRERCGQSGLPGRLQRRSDENEKGGRAIPLAKKHVEVSTYDIQ</sequence>
<gene>
    <name evidence="11" type="ORF">AALO_G00294780</name>
</gene>
<dbReference type="PROSITE" id="PS00134">
    <property type="entry name" value="TRYPSIN_HIS"/>
    <property type="match status" value="1"/>
</dbReference>
<evidence type="ECO:0000313" key="11">
    <source>
        <dbReference type="EMBL" id="KAG5260639.1"/>
    </source>
</evidence>
<dbReference type="InterPro" id="IPR043504">
    <property type="entry name" value="Peptidase_S1_PA_chymotrypsin"/>
</dbReference>
<dbReference type="SMART" id="SM00020">
    <property type="entry name" value="Tryp_SPc"/>
    <property type="match status" value="1"/>
</dbReference>
<dbReference type="SUPFAM" id="SSF56487">
    <property type="entry name" value="SRCR-like"/>
    <property type="match status" value="1"/>
</dbReference>
<reference evidence="11" key="1">
    <citation type="submission" date="2020-10" db="EMBL/GenBank/DDBJ databases">
        <title>Chromosome-scale genome assembly of the Allis shad, Alosa alosa.</title>
        <authorList>
            <person name="Margot Z."/>
            <person name="Christophe K."/>
            <person name="Cabau C."/>
            <person name="Louis A."/>
            <person name="Berthelot C."/>
            <person name="Parey E."/>
            <person name="Roest Crollius H."/>
            <person name="Montfort J."/>
            <person name="Robinson-Rechavi M."/>
            <person name="Bucao C."/>
            <person name="Bouchez O."/>
            <person name="Gislard M."/>
            <person name="Lluch J."/>
            <person name="Milhes M."/>
            <person name="Lampietro C."/>
            <person name="Lopez Roques C."/>
            <person name="Donnadieu C."/>
            <person name="Braasch I."/>
            <person name="Desvignes T."/>
            <person name="Postlethwait J."/>
            <person name="Bobe J."/>
            <person name="Guiguen Y."/>
        </authorList>
    </citation>
    <scope>NUCLEOTIDE SEQUENCE</scope>
    <source>
        <strain evidence="11">M-15738</strain>
        <tissue evidence="11">Blood</tissue>
    </source>
</reference>
<dbReference type="CDD" id="cd00190">
    <property type="entry name" value="Tryp_SPc"/>
    <property type="match status" value="1"/>
</dbReference>
<dbReference type="CDD" id="cd00112">
    <property type="entry name" value="LDLa"/>
    <property type="match status" value="2"/>
</dbReference>
<keyword evidence="1 8" id="KW-0645">Protease</keyword>
<accession>A0AAV6FCZ1</accession>
<dbReference type="EMBL" id="JADWDJ010000024">
    <property type="protein sequence ID" value="KAG5260639.1"/>
    <property type="molecule type" value="Genomic_DNA"/>
</dbReference>
<dbReference type="SMART" id="SM00192">
    <property type="entry name" value="LDLa"/>
    <property type="match status" value="2"/>
</dbReference>
<evidence type="ECO:0000256" key="5">
    <source>
        <dbReference type="ARBA" id="ARBA00023180"/>
    </source>
</evidence>
<dbReference type="PROSITE" id="PS00135">
    <property type="entry name" value="TRYPSIN_SER"/>
    <property type="match status" value="1"/>
</dbReference>
<dbReference type="InterPro" id="IPR001314">
    <property type="entry name" value="Peptidase_S1A"/>
</dbReference>
<dbReference type="InterPro" id="IPR002172">
    <property type="entry name" value="LDrepeatLR_classA_rpt"/>
</dbReference>
<dbReference type="PROSITE" id="PS50068">
    <property type="entry name" value="LDLRA_2"/>
    <property type="match status" value="1"/>
</dbReference>
<dbReference type="InterPro" id="IPR033116">
    <property type="entry name" value="TRYPSIN_SER"/>
</dbReference>
<proteinExistence type="predicted"/>
<organism evidence="11 12">
    <name type="scientific">Alosa alosa</name>
    <name type="common">allis shad</name>
    <dbReference type="NCBI Taxonomy" id="278164"/>
    <lineage>
        <taxon>Eukaryota</taxon>
        <taxon>Metazoa</taxon>
        <taxon>Chordata</taxon>
        <taxon>Craniata</taxon>
        <taxon>Vertebrata</taxon>
        <taxon>Euteleostomi</taxon>
        <taxon>Actinopterygii</taxon>
        <taxon>Neopterygii</taxon>
        <taxon>Teleostei</taxon>
        <taxon>Clupei</taxon>
        <taxon>Clupeiformes</taxon>
        <taxon>Clupeoidei</taxon>
        <taxon>Clupeidae</taxon>
        <taxon>Alosa</taxon>
    </lineage>
</organism>
<evidence type="ECO:0000256" key="7">
    <source>
        <dbReference type="PROSITE-ProRule" id="PRU00196"/>
    </source>
</evidence>
<dbReference type="SMART" id="SM00202">
    <property type="entry name" value="SR"/>
    <property type="match status" value="1"/>
</dbReference>
<dbReference type="InterPro" id="IPR001190">
    <property type="entry name" value="SRCR"/>
</dbReference>
<dbReference type="Gene3D" id="3.10.250.10">
    <property type="entry name" value="SRCR-like domain"/>
    <property type="match status" value="1"/>
</dbReference>
<keyword evidence="3 8" id="KW-0720">Serine protease</keyword>
<dbReference type="SUPFAM" id="SSF50494">
    <property type="entry name" value="Trypsin-like serine proteases"/>
    <property type="match status" value="1"/>
</dbReference>
<dbReference type="GO" id="GO:0006508">
    <property type="term" value="P:proteolysis"/>
    <property type="evidence" value="ECO:0007669"/>
    <property type="project" value="UniProtKB-KW"/>
</dbReference>
<evidence type="ECO:0008006" key="13">
    <source>
        <dbReference type="Google" id="ProtNLM"/>
    </source>
</evidence>
<dbReference type="PANTHER" id="PTHR24252">
    <property type="entry name" value="ACROSIN-RELATED"/>
    <property type="match status" value="1"/>
</dbReference>
<dbReference type="Pfam" id="PF00057">
    <property type="entry name" value="Ldl_recept_a"/>
    <property type="match status" value="2"/>
</dbReference>
<keyword evidence="4 7" id="KW-1015">Disulfide bond</keyword>
<protein>
    <recommendedName>
        <fullName evidence="13">Complement factor I</fullName>
    </recommendedName>
</protein>
<evidence type="ECO:0000256" key="8">
    <source>
        <dbReference type="RuleBase" id="RU363034"/>
    </source>
</evidence>
<evidence type="ECO:0000256" key="1">
    <source>
        <dbReference type="ARBA" id="ARBA00022670"/>
    </source>
</evidence>
<evidence type="ECO:0000259" key="10">
    <source>
        <dbReference type="PROSITE" id="PS50287"/>
    </source>
</evidence>
<keyword evidence="5" id="KW-0325">Glycoprotein</keyword>
<dbReference type="PROSITE" id="PS50240">
    <property type="entry name" value="TRYPSIN_DOM"/>
    <property type="match status" value="1"/>
</dbReference>
<dbReference type="Pfam" id="PF00530">
    <property type="entry name" value="SRCR"/>
    <property type="match status" value="1"/>
</dbReference>
<dbReference type="InterPro" id="IPR036055">
    <property type="entry name" value="LDL_receptor-like_sf"/>
</dbReference>